<dbReference type="PANTHER" id="PTHR12496:SF2">
    <property type="entry name" value="METHYLTRANSFERASE-LIKE PROTEIN 25B"/>
    <property type="match status" value="1"/>
</dbReference>
<dbReference type="PANTHER" id="PTHR12496">
    <property type="entry name" value="CGI-41 METHYLTRANSFERASE"/>
    <property type="match status" value="1"/>
</dbReference>
<evidence type="ECO:0000259" key="1">
    <source>
        <dbReference type="Pfam" id="PF13679"/>
    </source>
</evidence>
<dbReference type="InterPro" id="IPR029063">
    <property type="entry name" value="SAM-dependent_MTases_sf"/>
</dbReference>
<dbReference type="InterPro" id="IPR052220">
    <property type="entry name" value="METTL25"/>
</dbReference>
<dbReference type="GeneID" id="734403"/>
<dbReference type="Bgee" id="734403">
    <property type="expression patterns" value="Expressed in egg cell and 19 other cell types or tissues"/>
</dbReference>
<dbReference type="RefSeq" id="XP_018084671.1">
    <property type="nucleotide sequence ID" value="XM_018229182.2"/>
</dbReference>
<dbReference type="GO" id="GO:0000179">
    <property type="term" value="F:rRNA (adenine-N6,N6-)-dimethyltransferase activity"/>
    <property type="evidence" value="ECO:0007669"/>
    <property type="project" value="InterPro"/>
</dbReference>
<evidence type="ECO:0000313" key="3">
    <source>
        <dbReference type="RefSeq" id="XP_018084671.1"/>
    </source>
</evidence>
<dbReference type="OrthoDB" id="5875367at2759"/>
<dbReference type="AGR" id="Xenbase:XB-GENE-5845723"/>
<dbReference type="PROSITE" id="PS01131">
    <property type="entry name" value="RRNA_A_DIMETH"/>
    <property type="match status" value="1"/>
</dbReference>
<dbReference type="InterPro" id="IPR025714">
    <property type="entry name" value="Methyltranfer_dom"/>
</dbReference>
<reference evidence="3" key="1">
    <citation type="submission" date="2025-08" db="UniProtKB">
        <authorList>
            <consortium name="RefSeq"/>
        </authorList>
    </citation>
    <scope>IDENTIFICATION</scope>
    <source>
        <strain evidence="3">J_2021</strain>
        <tissue evidence="3">Erythrocytes</tissue>
    </source>
</reference>
<name>A0A1L8FCB1_XENLA</name>
<keyword evidence="3" id="KW-0808">Transferase</keyword>
<dbReference type="STRING" id="8355.A0A1L8FCB1"/>
<proteinExistence type="predicted"/>
<dbReference type="Proteomes" id="UP000186698">
    <property type="component" value="Chromosome 8L"/>
</dbReference>
<evidence type="ECO:0000313" key="4">
    <source>
        <dbReference type="Xenbase" id="XB-GENE-5845723"/>
    </source>
</evidence>
<dbReference type="AlphaFoldDB" id="A0A1L8FCB1"/>
<accession>A0A1L8FCB1</accession>
<dbReference type="PaxDb" id="8355-A0A1L8FCB1"/>
<dbReference type="Xenbase" id="XB-GENE-5845723">
    <property type="gene designation" value="mettl25b.L"/>
</dbReference>
<organism evidence="2 3">
    <name type="scientific">Xenopus laevis</name>
    <name type="common">African clawed frog</name>
    <dbReference type="NCBI Taxonomy" id="8355"/>
    <lineage>
        <taxon>Eukaryota</taxon>
        <taxon>Metazoa</taxon>
        <taxon>Chordata</taxon>
        <taxon>Craniata</taxon>
        <taxon>Vertebrata</taxon>
        <taxon>Euteleostomi</taxon>
        <taxon>Amphibia</taxon>
        <taxon>Batrachia</taxon>
        <taxon>Anura</taxon>
        <taxon>Pipoidea</taxon>
        <taxon>Pipidae</taxon>
        <taxon>Xenopodinae</taxon>
        <taxon>Xenopus</taxon>
        <taxon>Xenopus</taxon>
    </lineage>
</organism>
<sequence>MTERLNIMSNIKSLTPLQQKQLAENIARVLSVYGFITDSYIIEFFTDNLWEKLPESWRSSLSDLSSPELADQLLSNGNRDTISYRSAWPLSLLALKATAHCLAFPRIPINEAANKNKKRPEEFWENHCQSNKLDPLFRKHVKPKKQHEIRQLGKLVRILSDLTGCDQVLDIGSGQGHLSRFLSFGQGLSVTAVEADQHLVKMAAKFDHDFMYMLDKKSHLIADLFPNPPRQVMAWVDPKASWEDLAKQLGECSCECGGRFKAQRISRHADLGSRISTENSGDCLGVNSVGSFHAPQSASEINSHSSHGLSEPSAFKPGPCSCLKGRLLYSPLDKFLLTGLHACGDLSVAMLRHFARCPSVVAITSVACCYMKLSTCEMPQPPGVLSSSHPTQATQPEEYGYPLSCWVAQLPGHQLSYKAREVACHAIEDYRQRLRGESSILRTHCYRAALETVIRSIDATIRRPGVQTIKKAHELPFKEYAREGLKRVGLDPDTTLDEVLVDRMLSQHQKVVAFFSLALLLAPLIETLILLDRMIFLHEQGFHCDLIPLFKPEFSPRNLVLVATKAGPSPVNLLEQLKDLGERTGKDLLSDAGKNSAVR</sequence>
<dbReference type="CTD" id="734403"/>
<dbReference type="SUPFAM" id="SSF53335">
    <property type="entry name" value="S-adenosyl-L-methionine-dependent methyltransferases"/>
    <property type="match status" value="1"/>
</dbReference>
<protein>
    <submittedName>
        <fullName evidence="3">Methyltransferase like 25B L homeolog isoform X1</fullName>
    </submittedName>
</protein>
<dbReference type="OMA" id="IVGLHPC"/>
<dbReference type="InterPro" id="IPR020596">
    <property type="entry name" value="rRNA_Ade_Mease_Trfase_CS"/>
</dbReference>
<dbReference type="Pfam" id="PF13679">
    <property type="entry name" value="Methyltransf_32"/>
    <property type="match status" value="1"/>
</dbReference>
<keyword evidence="3" id="KW-0489">Methyltransferase</keyword>
<gene>
    <name evidence="3 4" type="primary">mettl25b.L</name>
    <name evidence="3" type="synonym">c1orf66</name>
    <name evidence="3" type="synonym">cgi-41</name>
    <name evidence="3" type="synonym">rrnad1</name>
    <name evidence="3" type="synonym">rrnad1.L</name>
</gene>
<dbReference type="Gene3D" id="3.40.50.150">
    <property type="entry name" value="Vaccinia Virus protein VP39"/>
    <property type="match status" value="1"/>
</dbReference>
<keyword evidence="2" id="KW-1185">Reference proteome</keyword>
<evidence type="ECO:0000313" key="2">
    <source>
        <dbReference type="Proteomes" id="UP000186698"/>
    </source>
</evidence>
<feature type="domain" description="Methyltransferase" evidence="1">
    <location>
        <begin position="144"/>
        <end position="375"/>
    </location>
</feature>